<comment type="caution">
    <text evidence="1">The sequence shown here is derived from an EMBL/GenBank/DDBJ whole genome shotgun (WGS) entry which is preliminary data.</text>
</comment>
<sequence>MTGVHLSEKADNRLDSAWLYNSKDVVVGTGRKAKQ</sequence>
<evidence type="ECO:0000313" key="1">
    <source>
        <dbReference type="EMBL" id="PWZ22838.1"/>
    </source>
</evidence>
<organism evidence="1 2">
    <name type="scientific">Zea mays</name>
    <name type="common">Maize</name>
    <dbReference type="NCBI Taxonomy" id="4577"/>
    <lineage>
        <taxon>Eukaryota</taxon>
        <taxon>Viridiplantae</taxon>
        <taxon>Streptophyta</taxon>
        <taxon>Embryophyta</taxon>
        <taxon>Tracheophyta</taxon>
        <taxon>Spermatophyta</taxon>
        <taxon>Magnoliopsida</taxon>
        <taxon>Liliopsida</taxon>
        <taxon>Poales</taxon>
        <taxon>Poaceae</taxon>
        <taxon>PACMAD clade</taxon>
        <taxon>Panicoideae</taxon>
        <taxon>Andropogonodae</taxon>
        <taxon>Andropogoneae</taxon>
        <taxon>Tripsacinae</taxon>
        <taxon>Zea</taxon>
    </lineage>
</organism>
<evidence type="ECO:0000313" key="2">
    <source>
        <dbReference type="Proteomes" id="UP000251960"/>
    </source>
</evidence>
<dbReference type="EMBL" id="NCVQ01000006">
    <property type="protein sequence ID" value="PWZ22838.1"/>
    <property type="molecule type" value="Genomic_DNA"/>
</dbReference>
<dbReference type="AlphaFoldDB" id="A0A3L6EQA1"/>
<protein>
    <submittedName>
        <fullName evidence="1">Uncharacterized protein</fullName>
    </submittedName>
</protein>
<name>A0A3L6EQA1_MAIZE</name>
<dbReference type="Proteomes" id="UP000251960">
    <property type="component" value="Chromosome 5"/>
</dbReference>
<reference evidence="1 2" key="1">
    <citation type="journal article" date="2018" name="Nat. Genet.">
        <title>Extensive intraspecific gene order and gene structural variations between Mo17 and other maize genomes.</title>
        <authorList>
            <person name="Sun S."/>
            <person name="Zhou Y."/>
            <person name="Chen J."/>
            <person name="Shi J."/>
            <person name="Zhao H."/>
            <person name="Zhao H."/>
            <person name="Song W."/>
            <person name="Zhang M."/>
            <person name="Cui Y."/>
            <person name="Dong X."/>
            <person name="Liu H."/>
            <person name="Ma X."/>
            <person name="Jiao Y."/>
            <person name="Wang B."/>
            <person name="Wei X."/>
            <person name="Stein J.C."/>
            <person name="Glaubitz J.C."/>
            <person name="Lu F."/>
            <person name="Yu G."/>
            <person name="Liang C."/>
            <person name="Fengler K."/>
            <person name="Li B."/>
            <person name="Rafalski A."/>
            <person name="Schnable P.S."/>
            <person name="Ware D.H."/>
            <person name="Buckler E.S."/>
            <person name="Lai J."/>
        </authorList>
    </citation>
    <scope>NUCLEOTIDE SEQUENCE [LARGE SCALE GENOMIC DNA]</scope>
    <source>
        <strain evidence="2">cv. Missouri 17</strain>
        <tissue evidence="1">Seedling</tissue>
    </source>
</reference>
<proteinExistence type="predicted"/>
<gene>
    <name evidence="1" type="ORF">Zm00014a_010672</name>
</gene>
<accession>A0A3L6EQA1</accession>